<proteinExistence type="predicted"/>
<dbReference type="KEGG" id="fgi:OP10G_2002"/>
<dbReference type="EMBL" id="CP007139">
    <property type="protein sequence ID" value="AIE85370.1"/>
    <property type="molecule type" value="Genomic_DNA"/>
</dbReference>
<organism evidence="1 2">
    <name type="scientific">Fimbriimonas ginsengisoli Gsoil 348</name>
    <dbReference type="NCBI Taxonomy" id="661478"/>
    <lineage>
        <taxon>Bacteria</taxon>
        <taxon>Bacillati</taxon>
        <taxon>Armatimonadota</taxon>
        <taxon>Fimbriimonadia</taxon>
        <taxon>Fimbriimonadales</taxon>
        <taxon>Fimbriimonadaceae</taxon>
        <taxon>Fimbriimonas</taxon>
    </lineage>
</organism>
<dbReference type="HOGENOM" id="CLU_3328152_0_0_0"/>
<accession>A0A068NRH6</accession>
<protein>
    <submittedName>
        <fullName evidence="1">Uncharacterized protein</fullName>
    </submittedName>
</protein>
<evidence type="ECO:0000313" key="1">
    <source>
        <dbReference type="EMBL" id="AIE85370.1"/>
    </source>
</evidence>
<dbReference type="Proteomes" id="UP000027982">
    <property type="component" value="Chromosome"/>
</dbReference>
<gene>
    <name evidence="1" type="ORF">OP10G_2002</name>
</gene>
<name>A0A068NRH6_FIMGI</name>
<sequence length="38" mass="4538">MYRTNGGVRGSWAIRQYRMRVRPMLMNFNIASFDRANT</sequence>
<evidence type="ECO:0000313" key="2">
    <source>
        <dbReference type="Proteomes" id="UP000027982"/>
    </source>
</evidence>
<dbReference type="AlphaFoldDB" id="A0A068NRH6"/>
<keyword evidence="2" id="KW-1185">Reference proteome</keyword>
<reference evidence="1 2" key="1">
    <citation type="journal article" date="2014" name="PLoS ONE">
        <title>The first complete genome sequence of the class fimbriimonadia in the phylum armatimonadetes.</title>
        <authorList>
            <person name="Hu Z.Y."/>
            <person name="Wang Y.Z."/>
            <person name="Im W.T."/>
            <person name="Wang S.Y."/>
            <person name="Zhao G.P."/>
            <person name="Zheng H.J."/>
            <person name="Quan Z.X."/>
        </authorList>
    </citation>
    <scope>NUCLEOTIDE SEQUENCE [LARGE SCALE GENOMIC DNA]</scope>
    <source>
        <strain evidence="1">Gsoil 348</strain>
    </source>
</reference>